<evidence type="ECO:0000313" key="13">
    <source>
        <dbReference type="Proteomes" id="UP000663862"/>
    </source>
</evidence>
<dbReference type="GO" id="GO:0106274">
    <property type="term" value="F:NAD+-protein-arginine ADP-ribosyltransferase activity"/>
    <property type="evidence" value="ECO:0007669"/>
    <property type="project" value="UniProtKB-EC"/>
</dbReference>
<dbReference type="Gene3D" id="1.25.40.10">
    <property type="entry name" value="Tetratricopeptide repeat domain"/>
    <property type="match status" value="3"/>
</dbReference>
<evidence type="ECO:0000313" key="12">
    <source>
        <dbReference type="EMBL" id="CAF4330538.1"/>
    </source>
</evidence>
<comment type="subcellular location">
    <subcellularLocation>
        <location evidence="10">Cytoplasm</location>
        <location evidence="10">Cytoskeleton</location>
    </subcellularLocation>
</comment>
<evidence type="ECO:0000256" key="4">
    <source>
        <dbReference type="ARBA" id="ARBA00022695"/>
    </source>
</evidence>
<comment type="similarity">
    <text evidence="1 9">Belongs to the Arg-specific ADP-ribosyltransferase family.</text>
</comment>
<evidence type="ECO:0000256" key="6">
    <source>
        <dbReference type="ARBA" id="ARBA00022803"/>
    </source>
</evidence>
<comment type="subunit">
    <text evidence="10">Oligomeric complex composed of two heavy chains and two light chains.</text>
</comment>
<dbReference type="SUPFAM" id="SSF56399">
    <property type="entry name" value="ADP-ribosylation"/>
    <property type="match status" value="1"/>
</dbReference>
<dbReference type="Pfam" id="PF13374">
    <property type="entry name" value="TPR_10"/>
    <property type="match status" value="1"/>
</dbReference>
<feature type="repeat" description="TPR" evidence="8">
    <location>
        <begin position="651"/>
        <end position="684"/>
    </location>
</feature>
<keyword evidence="10" id="KW-0505">Motor protein</keyword>
<evidence type="ECO:0000256" key="2">
    <source>
        <dbReference type="ARBA" id="ARBA00022676"/>
    </source>
</evidence>
<dbReference type="Proteomes" id="UP000663862">
    <property type="component" value="Unassembled WGS sequence"/>
</dbReference>
<organism evidence="12 13">
    <name type="scientific">Rotaria socialis</name>
    <dbReference type="NCBI Taxonomy" id="392032"/>
    <lineage>
        <taxon>Eukaryota</taxon>
        <taxon>Metazoa</taxon>
        <taxon>Spiralia</taxon>
        <taxon>Gnathifera</taxon>
        <taxon>Rotifera</taxon>
        <taxon>Eurotatoria</taxon>
        <taxon>Bdelloidea</taxon>
        <taxon>Philodinida</taxon>
        <taxon>Philodinidae</taxon>
        <taxon>Rotaria</taxon>
    </lineage>
</organism>
<dbReference type="Proteomes" id="UP000663869">
    <property type="component" value="Unassembled WGS sequence"/>
</dbReference>
<comment type="similarity">
    <text evidence="10">Belongs to the kinesin light chain family.</text>
</comment>
<evidence type="ECO:0000256" key="1">
    <source>
        <dbReference type="ARBA" id="ARBA00009558"/>
    </source>
</evidence>
<dbReference type="PANTHER" id="PTHR45641">
    <property type="entry name" value="TETRATRICOPEPTIDE REPEAT PROTEIN (AFU_ORTHOLOGUE AFUA_6G03870)"/>
    <property type="match status" value="1"/>
</dbReference>
<feature type="repeat" description="TPR" evidence="8">
    <location>
        <begin position="693"/>
        <end position="726"/>
    </location>
</feature>
<keyword evidence="4" id="KW-0548">Nucleotidyltransferase</keyword>
<accession>A0A820JU38</accession>
<comment type="function">
    <text evidence="10">Kinesin is a microtubule-associated force-producing protein that play a role in organelle transport.</text>
</comment>
<keyword evidence="2 9" id="KW-0328">Glycosyltransferase</keyword>
<comment type="catalytic activity">
    <reaction evidence="7 9">
        <text>L-arginyl-[protein] + NAD(+) = N(omega)-(ADP-D-ribosyl)-L-arginyl-[protein] + nicotinamide + H(+)</text>
        <dbReference type="Rhea" id="RHEA:19149"/>
        <dbReference type="Rhea" id="RHEA-COMP:10532"/>
        <dbReference type="Rhea" id="RHEA-COMP:15087"/>
        <dbReference type="ChEBI" id="CHEBI:15378"/>
        <dbReference type="ChEBI" id="CHEBI:17154"/>
        <dbReference type="ChEBI" id="CHEBI:29965"/>
        <dbReference type="ChEBI" id="CHEBI:57540"/>
        <dbReference type="ChEBI" id="CHEBI:142554"/>
        <dbReference type="EC" id="2.4.2.31"/>
    </reaction>
</comment>
<feature type="repeat" description="TPR" evidence="8">
    <location>
        <begin position="483"/>
        <end position="516"/>
    </location>
</feature>
<dbReference type="SUPFAM" id="SSF81901">
    <property type="entry name" value="HCP-like"/>
    <property type="match status" value="1"/>
</dbReference>
<evidence type="ECO:0000256" key="3">
    <source>
        <dbReference type="ARBA" id="ARBA00022679"/>
    </source>
</evidence>
<gene>
    <name evidence="11" type="ORF">FME351_LOCUS3982</name>
    <name evidence="12" type="ORF">TSG867_LOCUS8182</name>
</gene>
<evidence type="ECO:0000313" key="11">
    <source>
        <dbReference type="EMBL" id="CAF3345361.1"/>
    </source>
</evidence>
<dbReference type="InterPro" id="IPR019734">
    <property type="entry name" value="TPR_rpt"/>
</dbReference>
<keyword evidence="5" id="KW-0677">Repeat</keyword>
<feature type="repeat" description="TPR" evidence="8">
    <location>
        <begin position="525"/>
        <end position="558"/>
    </location>
</feature>
<dbReference type="PANTHER" id="PTHR45641:SF1">
    <property type="entry name" value="AAA+ ATPASE DOMAIN-CONTAINING PROTEIN"/>
    <property type="match status" value="1"/>
</dbReference>
<evidence type="ECO:0000256" key="9">
    <source>
        <dbReference type="RuleBase" id="RU361228"/>
    </source>
</evidence>
<keyword evidence="9" id="KW-0521">NADP</keyword>
<keyword evidence="10" id="KW-0206">Cytoskeleton</keyword>
<keyword evidence="9" id="KW-0520">NAD</keyword>
<reference evidence="12" key="1">
    <citation type="submission" date="2021-02" db="EMBL/GenBank/DDBJ databases">
        <authorList>
            <person name="Nowell W R."/>
        </authorList>
    </citation>
    <scope>NUCLEOTIDE SEQUENCE</scope>
</reference>
<dbReference type="Pfam" id="PF01129">
    <property type="entry name" value="ART"/>
    <property type="match status" value="1"/>
</dbReference>
<sequence length="748" mass="85778">MDKKKSSTTSSVTSAEYSTNVVSAASKQVTTSTTVTASSEDFRARPRRIVQNFLLVWLDANIDEKKEDFQKLLTELRKIFVTVEPFTDVDQCVDYLTSVDDQKIYLITSPLLGQTTVSLIHDIAQLDTIFFFCSNKDEHKFWAKEWAKVRVIHDSIESICMQLTKATQSCDHDAIPMSFISMRQISEAASTEQNLDQLPPSYMYSVIFKDIILEIDHDDNKSVNALVNFCREQNISEIQINLLQSNYHEKSPIWWYTKPMFLYGMLNRALRMLDMKVMIKLGFFIQSLHLQLEQLHQAQSANFQQAFTVYRGQELSQKDFQNLLDSKGGLLSFNNFLSTSKEREVATIFVQDTPETNPDIVGVMFIMTIDPSKISTSITPFAIIGEHSVIPQEQEILFTMHTVFRVGEIKQPAENSRRWEVQLTITDESDPQLAGLTNRIKQEIDGEGWYRMGQLMLRGGHFDQAEELYNELLEDASDDTERVHIYHQLGVINCHQGEYQKAATFYEKSLEIKRKTLPKDDAPLAPTYSNIGLVYNSMGEYSRALEYYEKSYKILEISLPPNHPDLATSYNNIGSVYDKMGEYSKALEYYEKSHKILEISLPPNHPDLATSYNNIGGMHSRIGEYSKALEYYEKSHKILQISLPPNHPNLATSYNNIGLVYYGIGEYSKALEYYETSLKIREKALPPNHPDLAASYNNIGLVYRDVGEYSKALEYYEKSHQILEISLPPNHPDLATSYNNIGRLYEEM</sequence>
<keyword evidence="3 9" id="KW-0808">Transferase</keyword>
<dbReference type="PRINTS" id="PR00381">
    <property type="entry name" value="KINESINLIGHT"/>
</dbReference>
<proteinExistence type="inferred from homology"/>
<name>A0A820JU38_9BILA</name>
<dbReference type="PROSITE" id="PS50293">
    <property type="entry name" value="TPR_REGION"/>
    <property type="match status" value="4"/>
</dbReference>
<dbReference type="GO" id="GO:0005871">
    <property type="term" value="C:kinesin complex"/>
    <property type="evidence" value="ECO:0007669"/>
    <property type="project" value="UniProtKB-UniRule"/>
</dbReference>
<dbReference type="Pfam" id="PF13174">
    <property type="entry name" value="TPR_6"/>
    <property type="match status" value="1"/>
</dbReference>
<dbReference type="SMART" id="SM00028">
    <property type="entry name" value="TPR"/>
    <property type="match status" value="7"/>
</dbReference>
<dbReference type="GO" id="GO:0005874">
    <property type="term" value="C:microtubule"/>
    <property type="evidence" value="ECO:0007669"/>
    <property type="project" value="UniProtKB-UniRule"/>
</dbReference>
<protein>
    <recommendedName>
        <fullName evidence="9 10">Multifunctional fusion protein</fullName>
    </recommendedName>
    <domain>
        <recommendedName>
            <fullName evidence="9">NAD(P)(+)--arginine ADP-ribosyltransferase</fullName>
            <ecNumber evidence="9">2.4.2.31</ecNumber>
        </recommendedName>
        <alternativeName>
            <fullName evidence="9">Mono(ADP-ribosyl)transferase</fullName>
        </alternativeName>
    </domain>
    <domain>
        <recommendedName>
            <fullName evidence="10">Kinesin light chain</fullName>
        </recommendedName>
    </domain>
</protein>
<dbReference type="Pfam" id="PF13424">
    <property type="entry name" value="TPR_12"/>
    <property type="match status" value="3"/>
</dbReference>
<keyword evidence="10" id="KW-0493">Microtubule</keyword>
<feature type="repeat" description="TPR" evidence="8">
    <location>
        <begin position="567"/>
        <end position="600"/>
    </location>
</feature>
<dbReference type="Gene3D" id="3.90.176.10">
    <property type="entry name" value="Toxin ADP-ribosyltransferase, Chain A, domain 1"/>
    <property type="match status" value="1"/>
</dbReference>
<dbReference type="PROSITE" id="PS50005">
    <property type="entry name" value="TPR"/>
    <property type="match status" value="7"/>
</dbReference>
<dbReference type="GO" id="GO:0016779">
    <property type="term" value="F:nucleotidyltransferase activity"/>
    <property type="evidence" value="ECO:0007669"/>
    <property type="project" value="UniProtKB-KW"/>
</dbReference>
<feature type="repeat" description="TPR" evidence="8">
    <location>
        <begin position="609"/>
        <end position="642"/>
    </location>
</feature>
<evidence type="ECO:0000256" key="5">
    <source>
        <dbReference type="ARBA" id="ARBA00022737"/>
    </source>
</evidence>
<dbReference type="EC" id="2.4.2.31" evidence="9"/>
<evidence type="ECO:0000256" key="10">
    <source>
        <dbReference type="RuleBase" id="RU367020"/>
    </source>
</evidence>
<evidence type="ECO:0000256" key="7">
    <source>
        <dbReference type="ARBA" id="ARBA00047597"/>
    </source>
</evidence>
<dbReference type="InterPro" id="IPR000768">
    <property type="entry name" value="ART"/>
</dbReference>
<dbReference type="AlphaFoldDB" id="A0A820JU38"/>
<keyword evidence="10" id="KW-0963">Cytoplasm</keyword>
<dbReference type="InterPro" id="IPR011990">
    <property type="entry name" value="TPR-like_helical_dom_sf"/>
</dbReference>
<dbReference type="PROSITE" id="PS51996">
    <property type="entry name" value="TR_MART"/>
    <property type="match status" value="1"/>
</dbReference>
<keyword evidence="6 8" id="KW-0802">TPR repeat</keyword>
<feature type="repeat" description="TPR" evidence="8">
    <location>
        <begin position="446"/>
        <end position="479"/>
    </location>
</feature>
<dbReference type="EMBL" id="CAJOBQ010000334">
    <property type="protein sequence ID" value="CAF4330538.1"/>
    <property type="molecule type" value="Genomic_DNA"/>
</dbReference>
<evidence type="ECO:0000256" key="8">
    <source>
        <dbReference type="PROSITE-ProRule" id="PRU00339"/>
    </source>
</evidence>
<comment type="caution">
    <text evidence="12">The sequence shown here is derived from an EMBL/GenBank/DDBJ whole genome shotgun (WGS) entry which is preliminary data.</text>
</comment>
<dbReference type="EMBL" id="CAJNYU010000278">
    <property type="protein sequence ID" value="CAF3345361.1"/>
    <property type="molecule type" value="Genomic_DNA"/>
</dbReference>